<name>A0A0M5TIK2_9NOSO</name>
<feature type="compositionally biased region" description="Pro residues" evidence="1">
    <location>
        <begin position="284"/>
        <end position="314"/>
    </location>
</feature>
<feature type="domain" description="Choice-of-anchor A" evidence="4">
    <location>
        <begin position="33"/>
        <end position="274"/>
    </location>
</feature>
<feature type="signal peptide" evidence="2">
    <location>
        <begin position="1"/>
        <end position="30"/>
    </location>
</feature>
<evidence type="ECO:0000256" key="1">
    <source>
        <dbReference type="SAM" id="MobiDB-lite"/>
    </source>
</evidence>
<evidence type="ECO:0000313" key="6">
    <source>
        <dbReference type="Proteomes" id="UP000062645"/>
    </source>
</evidence>
<proteinExistence type="predicted"/>
<evidence type="ECO:0000259" key="3">
    <source>
        <dbReference type="Pfam" id="PF07589"/>
    </source>
</evidence>
<reference evidence="6" key="1">
    <citation type="submission" date="2015-07" db="EMBL/GenBank/DDBJ databases">
        <title>Genome Of Nitrogen-Fixing Cyanobacterium Nostoc piscinale CENA21 From Solimoes/Amazon River Floodplain Sediments And Comparative Genomics To Uncover Biosynthetic Natural Products Potential.</title>
        <authorList>
            <person name="Leao T.F."/>
            <person name="Leao P.N."/>
            <person name="Guimaraes P.I."/>
            <person name="de Melo A.G.C."/>
            <person name="Ramos R.T.J."/>
            <person name="Silva A."/>
            <person name="Fiore M.F."/>
            <person name="Schneider M.P.C."/>
        </authorList>
    </citation>
    <scope>NUCLEOTIDE SEQUENCE [LARGE SCALE GENOMIC DNA]</scope>
    <source>
        <strain evidence="6">CENA21</strain>
    </source>
</reference>
<dbReference type="NCBIfam" id="TIGR02595">
    <property type="entry name" value="PEP_CTERM"/>
    <property type="match status" value="1"/>
</dbReference>
<evidence type="ECO:0000259" key="4">
    <source>
        <dbReference type="Pfam" id="PF20597"/>
    </source>
</evidence>
<dbReference type="Pfam" id="PF07589">
    <property type="entry name" value="PEP-CTERM"/>
    <property type="match status" value="1"/>
</dbReference>
<dbReference type="InterPro" id="IPR013424">
    <property type="entry name" value="Ice-binding_C"/>
</dbReference>
<dbReference type="EMBL" id="CP012036">
    <property type="protein sequence ID" value="ALF53075.1"/>
    <property type="molecule type" value="Genomic_DNA"/>
</dbReference>
<evidence type="ECO:0000313" key="5">
    <source>
        <dbReference type="EMBL" id="ALF53075.1"/>
    </source>
</evidence>
<keyword evidence="2" id="KW-0732">Signal</keyword>
<dbReference type="AlphaFoldDB" id="A0A0M5TIK2"/>
<gene>
    <name evidence="5" type="ORF">ACX27_09805</name>
</gene>
<dbReference type="Pfam" id="PF20597">
    <property type="entry name" value="pAdhesive_15"/>
    <property type="match status" value="1"/>
</dbReference>
<dbReference type="NCBIfam" id="TIGR04215">
    <property type="entry name" value="choice_anch_A"/>
    <property type="match status" value="1"/>
</dbReference>
<protein>
    <submittedName>
        <fullName evidence="5">Exosortase</fullName>
    </submittedName>
</protein>
<dbReference type="PATRIC" id="fig|224013.5.peg.2373"/>
<feature type="chain" id="PRO_5005806157" evidence="2">
    <location>
        <begin position="31"/>
        <end position="354"/>
    </location>
</feature>
<sequence>MSIKHKTKFAVIPLSLATVTLASLIEPAMAVNLGVAQDYNVFVFGDMNQSSDSEGRVAVGGNATFSNFGIADRLANSNGTDTRLIVGGDLTYNGGQIFGGNAVVGGSVKTSVNFNCSPNCGVSSGTPLNFEAARQELTYLSESLGGLSSTGTTEYKWNGIHLQGNNSDLNIFTIDGSQFSNSTYLNIAGVGSNSTVIFNILGNSVNISNFGLNLNGLNKQNILFNFVDATQVKTTGFSFYGSVLATKANVLFNNGNVEGTLVASSLSGSGEFHNTKFAGNLPNIPKPQPETPTEPTNPTPETPETPTNPKPEPPVSTTVPEPSTVMGLLFVVGLFGFSRRNKLFTKSAITSEKI</sequence>
<organism evidence="5 6">
    <name type="scientific">Nostoc piscinale CENA21</name>
    <dbReference type="NCBI Taxonomy" id="224013"/>
    <lineage>
        <taxon>Bacteria</taxon>
        <taxon>Bacillati</taxon>
        <taxon>Cyanobacteriota</taxon>
        <taxon>Cyanophyceae</taxon>
        <taxon>Nostocales</taxon>
        <taxon>Nostocaceae</taxon>
        <taxon>Nostoc</taxon>
    </lineage>
</organism>
<dbReference type="InterPro" id="IPR026588">
    <property type="entry name" value="Choice_anch_A"/>
</dbReference>
<dbReference type="OrthoDB" id="287610at2"/>
<dbReference type="RefSeq" id="WP_062291503.1">
    <property type="nucleotide sequence ID" value="NZ_CP012036.1"/>
</dbReference>
<evidence type="ECO:0000256" key="2">
    <source>
        <dbReference type="SAM" id="SignalP"/>
    </source>
</evidence>
<reference evidence="5 6" key="2">
    <citation type="journal article" date="2016" name="Genome Announc.">
        <title>Draft Genome Sequence of the N2-Fixing Cyanobacterium Nostoc piscinale CENA21, Isolated from the Brazilian Amazon Floodplain.</title>
        <authorList>
            <person name="Leao T."/>
            <person name="Guimaraes P.I."/>
            <person name="de Melo A.G."/>
            <person name="Ramos R.T."/>
            <person name="Leao P.N."/>
            <person name="Silva A."/>
            <person name="Fiore M.F."/>
            <person name="Schneider M.P."/>
        </authorList>
    </citation>
    <scope>NUCLEOTIDE SEQUENCE [LARGE SCALE GENOMIC DNA]</scope>
    <source>
        <strain evidence="5 6">CENA21</strain>
    </source>
</reference>
<accession>A0A0M5TIK2</accession>
<feature type="domain" description="Ice-binding protein C-terminal" evidence="3">
    <location>
        <begin position="318"/>
        <end position="340"/>
    </location>
</feature>
<keyword evidence="6" id="KW-1185">Reference proteome</keyword>
<dbReference type="Proteomes" id="UP000062645">
    <property type="component" value="Chromosome"/>
</dbReference>
<dbReference type="KEGG" id="npz:ACX27_09805"/>
<dbReference type="STRING" id="224013.ACX27_09805"/>
<feature type="region of interest" description="Disordered" evidence="1">
    <location>
        <begin position="277"/>
        <end position="320"/>
    </location>
</feature>